<dbReference type="Proteomes" id="UP000799439">
    <property type="component" value="Unassembled WGS sequence"/>
</dbReference>
<dbReference type="AlphaFoldDB" id="A0A9P4MER3"/>
<feature type="compositionally biased region" description="Basic residues" evidence="1">
    <location>
        <begin position="9"/>
        <end position="18"/>
    </location>
</feature>
<sequence length="255" mass="30742">MPPQAIRQTLRRSYKHIPKRYDDDSPPSRLQASKKPRPSYKHIPKRYNATPTRPRFFDLPPEIRSMIYDVFKHEGNLQFRECTWEYSEHLGRFAFEGYKPSYLGFILSCREAYDALFPDLYKDTFLQIDMKSEREWWTIKRPCFPESIRLDLFVQVNIDLCPRPRLVHDLRFLLQKLSKCKKIKYCEILLDETDIPDEWWGLWDAQQSRILGWWTTVTIPCRVDWGWRGQCTRLPIEGFEEAEEERCKVHGILYE</sequence>
<evidence type="ECO:0000313" key="2">
    <source>
        <dbReference type="EMBL" id="KAF2150418.1"/>
    </source>
</evidence>
<organism evidence="2 3">
    <name type="scientific">Myriangium duriaei CBS 260.36</name>
    <dbReference type="NCBI Taxonomy" id="1168546"/>
    <lineage>
        <taxon>Eukaryota</taxon>
        <taxon>Fungi</taxon>
        <taxon>Dikarya</taxon>
        <taxon>Ascomycota</taxon>
        <taxon>Pezizomycotina</taxon>
        <taxon>Dothideomycetes</taxon>
        <taxon>Dothideomycetidae</taxon>
        <taxon>Myriangiales</taxon>
        <taxon>Myriangiaceae</taxon>
        <taxon>Myriangium</taxon>
    </lineage>
</organism>
<dbReference type="EMBL" id="ML996089">
    <property type="protein sequence ID" value="KAF2150418.1"/>
    <property type="molecule type" value="Genomic_DNA"/>
</dbReference>
<gene>
    <name evidence="2" type="ORF">K461DRAFT_314446</name>
</gene>
<feature type="region of interest" description="Disordered" evidence="1">
    <location>
        <begin position="1"/>
        <end position="51"/>
    </location>
</feature>
<keyword evidence="3" id="KW-1185">Reference proteome</keyword>
<comment type="caution">
    <text evidence="2">The sequence shown here is derived from an EMBL/GenBank/DDBJ whole genome shotgun (WGS) entry which is preliminary data.</text>
</comment>
<reference evidence="2" key="1">
    <citation type="journal article" date="2020" name="Stud. Mycol.">
        <title>101 Dothideomycetes genomes: a test case for predicting lifestyles and emergence of pathogens.</title>
        <authorList>
            <person name="Haridas S."/>
            <person name="Albert R."/>
            <person name="Binder M."/>
            <person name="Bloem J."/>
            <person name="Labutti K."/>
            <person name="Salamov A."/>
            <person name="Andreopoulos B."/>
            <person name="Baker S."/>
            <person name="Barry K."/>
            <person name="Bills G."/>
            <person name="Bluhm B."/>
            <person name="Cannon C."/>
            <person name="Castanera R."/>
            <person name="Culley D."/>
            <person name="Daum C."/>
            <person name="Ezra D."/>
            <person name="Gonzalez J."/>
            <person name="Henrissat B."/>
            <person name="Kuo A."/>
            <person name="Liang C."/>
            <person name="Lipzen A."/>
            <person name="Lutzoni F."/>
            <person name="Magnuson J."/>
            <person name="Mondo S."/>
            <person name="Nolan M."/>
            <person name="Ohm R."/>
            <person name="Pangilinan J."/>
            <person name="Park H.-J."/>
            <person name="Ramirez L."/>
            <person name="Alfaro M."/>
            <person name="Sun H."/>
            <person name="Tritt A."/>
            <person name="Yoshinaga Y."/>
            <person name="Zwiers L.-H."/>
            <person name="Turgeon B."/>
            <person name="Goodwin S."/>
            <person name="Spatafora J."/>
            <person name="Crous P."/>
            <person name="Grigoriev I."/>
        </authorList>
    </citation>
    <scope>NUCLEOTIDE SEQUENCE</scope>
    <source>
        <strain evidence="2">CBS 260.36</strain>
    </source>
</reference>
<evidence type="ECO:0000256" key="1">
    <source>
        <dbReference type="SAM" id="MobiDB-lite"/>
    </source>
</evidence>
<proteinExistence type="predicted"/>
<name>A0A9P4MER3_9PEZI</name>
<feature type="compositionally biased region" description="Basic residues" evidence="1">
    <location>
        <begin position="32"/>
        <end position="45"/>
    </location>
</feature>
<accession>A0A9P4MER3</accession>
<evidence type="ECO:0000313" key="3">
    <source>
        <dbReference type="Proteomes" id="UP000799439"/>
    </source>
</evidence>
<protein>
    <submittedName>
        <fullName evidence="2">Uncharacterized protein</fullName>
    </submittedName>
</protein>